<keyword evidence="1" id="KW-0614">Plasmid</keyword>
<dbReference type="RefSeq" id="WP_124686844.1">
    <property type="nucleotide sequence ID" value="NZ_CP033971.1"/>
</dbReference>
<dbReference type="InterPro" id="IPR021733">
    <property type="entry name" value="DUF3304"/>
</dbReference>
<organism evidence="1 2">
    <name type="scientific">Cupriavidus pauculus</name>
    <dbReference type="NCBI Taxonomy" id="82633"/>
    <lineage>
        <taxon>Bacteria</taxon>
        <taxon>Pseudomonadati</taxon>
        <taxon>Pseudomonadota</taxon>
        <taxon>Betaproteobacteria</taxon>
        <taxon>Burkholderiales</taxon>
        <taxon>Burkholderiaceae</taxon>
        <taxon>Cupriavidus</taxon>
    </lineage>
</organism>
<dbReference type="Proteomes" id="UP000270411">
    <property type="component" value="Plasmid unnamed2"/>
</dbReference>
<dbReference type="OrthoDB" id="5514723at2"/>
<sequence length="191" mass="20051">MKSPRVSGFANFLGIVLCGLLVLAKSLGAAAGTVPGIDRMPPITPHNRLPGNMRGLTIVGYNYTDTYIGSFTVNGAGGGNIEVSSKTSGGGGGVCCAAIPAGAALPITIDIAWKRDGRVPWCRQSAVLDGPVPADPQYLEVHFFPDGSIKAALSDYPAPPRMQLERVSYVKRRPSGNVDNDERFGSCGHDH</sequence>
<proteinExistence type="predicted"/>
<name>A0A3G8HA10_9BURK</name>
<accession>A0A3G8HA10</accession>
<evidence type="ECO:0000313" key="1">
    <source>
        <dbReference type="EMBL" id="AZG17115.1"/>
    </source>
</evidence>
<dbReference type="EMBL" id="CP033971">
    <property type="protein sequence ID" value="AZG17115.1"/>
    <property type="molecule type" value="Genomic_DNA"/>
</dbReference>
<protein>
    <submittedName>
        <fullName evidence="1">DUF3304 domain-containing protein</fullName>
    </submittedName>
</protein>
<dbReference type="AlphaFoldDB" id="A0A3G8HA10"/>
<gene>
    <name evidence="1" type="ORF">EHF44_26930</name>
</gene>
<dbReference type="Pfam" id="PF11745">
    <property type="entry name" value="DUF3304"/>
    <property type="match status" value="1"/>
</dbReference>
<dbReference type="KEGG" id="cpau:EHF44_26930"/>
<reference evidence="2" key="1">
    <citation type="submission" date="2018-11" db="EMBL/GenBank/DDBJ databases">
        <title>FDA dAtabase for Regulatory Grade micrObial Sequences (FDA-ARGOS): Supporting development and validation of Infectious Disease Dx tests.</title>
        <authorList>
            <person name="Goldberg B."/>
            <person name="Campos J."/>
            <person name="Tallon L."/>
            <person name="Sadzewicz L."/>
            <person name="Zhao X."/>
            <person name="Vavikolanu K."/>
            <person name="Mehta A."/>
            <person name="Aluvathingal J."/>
            <person name="Nadendla S."/>
            <person name="Geyer C."/>
            <person name="Nandy P."/>
            <person name="Yan Y."/>
            <person name="Sichtig H."/>
        </authorList>
    </citation>
    <scope>NUCLEOTIDE SEQUENCE [LARGE SCALE GENOMIC DNA]</scope>
    <source>
        <strain evidence="2">FDAARGOS_614</strain>
        <plasmid evidence="2">unnamed2</plasmid>
    </source>
</reference>
<evidence type="ECO:0000313" key="2">
    <source>
        <dbReference type="Proteomes" id="UP000270411"/>
    </source>
</evidence>
<geneLocation type="plasmid" evidence="1">
    <name>unnamed2</name>
</geneLocation>